<evidence type="ECO:0000256" key="1">
    <source>
        <dbReference type="SAM" id="MobiDB-lite"/>
    </source>
</evidence>
<feature type="region of interest" description="Disordered" evidence="1">
    <location>
        <begin position="30"/>
        <end position="75"/>
    </location>
</feature>
<protein>
    <submittedName>
        <fullName evidence="2">Uncharacterized protein</fullName>
    </submittedName>
</protein>
<comment type="caution">
    <text evidence="2">The sequence shown here is derived from an EMBL/GenBank/DDBJ whole genome shotgun (WGS) entry which is preliminary data.</text>
</comment>
<feature type="compositionally biased region" description="Polar residues" evidence="1">
    <location>
        <begin position="64"/>
        <end position="74"/>
    </location>
</feature>
<organism evidence="2 3">
    <name type="scientific">Megalurothrips usitatus</name>
    <name type="common">bean blossom thrips</name>
    <dbReference type="NCBI Taxonomy" id="439358"/>
    <lineage>
        <taxon>Eukaryota</taxon>
        <taxon>Metazoa</taxon>
        <taxon>Ecdysozoa</taxon>
        <taxon>Arthropoda</taxon>
        <taxon>Hexapoda</taxon>
        <taxon>Insecta</taxon>
        <taxon>Pterygota</taxon>
        <taxon>Neoptera</taxon>
        <taxon>Paraneoptera</taxon>
        <taxon>Thysanoptera</taxon>
        <taxon>Terebrantia</taxon>
        <taxon>Thripoidea</taxon>
        <taxon>Thripidae</taxon>
        <taxon>Megalurothrips</taxon>
    </lineage>
</organism>
<dbReference type="EMBL" id="JAPTSV010000004">
    <property type="protein sequence ID" value="KAJ1528734.1"/>
    <property type="molecule type" value="Genomic_DNA"/>
</dbReference>
<sequence length="93" mass="10369">MRGYMDTAWTLAGPCTTATGPRYRACTPHTTRHTWRTTPPPCTPSTGTTSRRRRSPTTSWRGASPTSTSGTRTPYTGEYAHYYAVVTRVKRRG</sequence>
<accession>A0AAV7XVW7</accession>
<dbReference type="Proteomes" id="UP001075354">
    <property type="component" value="Chromosome 4"/>
</dbReference>
<evidence type="ECO:0000313" key="3">
    <source>
        <dbReference type="Proteomes" id="UP001075354"/>
    </source>
</evidence>
<dbReference type="AlphaFoldDB" id="A0AAV7XVW7"/>
<proteinExistence type="predicted"/>
<name>A0AAV7XVW7_9NEOP</name>
<evidence type="ECO:0000313" key="2">
    <source>
        <dbReference type="EMBL" id="KAJ1528734.1"/>
    </source>
</evidence>
<gene>
    <name evidence="2" type="ORF">ONE63_007124</name>
</gene>
<reference evidence="2" key="1">
    <citation type="submission" date="2022-12" db="EMBL/GenBank/DDBJ databases">
        <title>Chromosome-level genome assembly of the bean flower thrips Megalurothrips usitatus.</title>
        <authorList>
            <person name="Ma L."/>
            <person name="Liu Q."/>
            <person name="Li H."/>
            <person name="Cai W."/>
        </authorList>
    </citation>
    <scope>NUCLEOTIDE SEQUENCE</scope>
    <source>
        <strain evidence="2">Cailab_2022a</strain>
    </source>
</reference>
<keyword evidence="3" id="KW-1185">Reference proteome</keyword>